<protein>
    <submittedName>
        <fullName evidence="2">Uncharacterized protein</fullName>
    </submittedName>
</protein>
<dbReference type="AlphaFoldDB" id="A0A2P5WNW1"/>
<gene>
    <name evidence="2" type="ORF">GOBAR_AA27919</name>
</gene>
<sequence>MASKAPTRPSSNVLMLRDHRHPRLPMVLDAPARPRAQGAGGSCSERGGTGMIQKERDLGEGPGRLVASFSIFRDGSPEHRRESSPEHRRNGSLEHHREPNRRWGVPTSGLEMGVGSALDNPCSLNITSPVKS</sequence>
<name>A0A2P5WNW1_GOSBA</name>
<feature type="compositionally biased region" description="Basic and acidic residues" evidence="1">
    <location>
        <begin position="75"/>
        <end position="101"/>
    </location>
</feature>
<evidence type="ECO:0000313" key="2">
    <source>
        <dbReference type="EMBL" id="PPR92752.1"/>
    </source>
</evidence>
<evidence type="ECO:0000313" key="3">
    <source>
        <dbReference type="Proteomes" id="UP000239757"/>
    </source>
</evidence>
<feature type="region of interest" description="Disordered" evidence="1">
    <location>
        <begin position="1"/>
        <end position="108"/>
    </location>
</feature>
<dbReference type="EMBL" id="KZ666974">
    <property type="protein sequence ID" value="PPR92752.1"/>
    <property type="molecule type" value="Genomic_DNA"/>
</dbReference>
<reference evidence="2 3" key="1">
    <citation type="submission" date="2015-01" db="EMBL/GenBank/DDBJ databases">
        <title>Genome of allotetraploid Gossypium barbadense reveals genomic plasticity and fiber elongation in cotton evolution.</title>
        <authorList>
            <person name="Chen X."/>
            <person name="Liu X."/>
            <person name="Zhao B."/>
            <person name="Zheng H."/>
            <person name="Hu Y."/>
            <person name="Lu G."/>
            <person name="Yang C."/>
            <person name="Chen J."/>
            <person name="Shan C."/>
            <person name="Zhang L."/>
            <person name="Zhou Y."/>
            <person name="Wang L."/>
            <person name="Guo W."/>
            <person name="Bai Y."/>
            <person name="Ruan J."/>
            <person name="Shangguan X."/>
            <person name="Mao Y."/>
            <person name="Jiang J."/>
            <person name="Zhu Y."/>
            <person name="Lei J."/>
            <person name="Kang H."/>
            <person name="Chen S."/>
            <person name="He X."/>
            <person name="Wang R."/>
            <person name="Wang Y."/>
            <person name="Chen J."/>
            <person name="Wang L."/>
            <person name="Yu S."/>
            <person name="Wang B."/>
            <person name="Wei J."/>
            <person name="Song S."/>
            <person name="Lu X."/>
            <person name="Gao Z."/>
            <person name="Gu W."/>
            <person name="Deng X."/>
            <person name="Ma D."/>
            <person name="Wang S."/>
            <person name="Liang W."/>
            <person name="Fang L."/>
            <person name="Cai C."/>
            <person name="Zhu X."/>
            <person name="Zhou B."/>
            <person name="Zhang Y."/>
            <person name="Chen Z."/>
            <person name="Xu S."/>
            <person name="Zhu R."/>
            <person name="Wang S."/>
            <person name="Zhang T."/>
            <person name="Zhao G."/>
        </authorList>
    </citation>
    <scope>NUCLEOTIDE SEQUENCE [LARGE SCALE GENOMIC DNA]</scope>
    <source>
        <strain evidence="3">cv. Xinhai21</strain>
        <tissue evidence="2">Leaf</tissue>
    </source>
</reference>
<dbReference type="Proteomes" id="UP000239757">
    <property type="component" value="Unassembled WGS sequence"/>
</dbReference>
<proteinExistence type="predicted"/>
<evidence type="ECO:0000256" key="1">
    <source>
        <dbReference type="SAM" id="MobiDB-lite"/>
    </source>
</evidence>
<organism evidence="2 3">
    <name type="scientific">Gossypium barbadense</name>
    <name type="common">Sea Island cotton</name>
    <name type="synonym">Hibiscus barbadensis</name>
    <dbReference type="NCBI Taxonomy" id="3634"/>
    <lineage>
        <taxon>Eukaryota</taxon>
        <taxon>Viridiplantae</taxon>
        <taxon>Streptophyta</taxon>
        <taxon>Embryophyta</taxon>
        <taxon>Tracheophyta</taxon>
        <taxon>Spermatophyta</taxon>
        <taxon>Magnoliopsida</taxon>
        <taxon>eudicotyledons</taxon>
        <taxon>Gunneridae</taxon>
        <taxon>Pentapetalae</taxon>
        <taxon>rosids</taxon>
        <taxon>malvids</taxon>
        <taxon>Malvales</taxon>
        <taxon>Malvaceae</taxon>
        <taxon>Malvoideae</taxon>
        <taxon>Gossypium</taxon>
    </lineage>
</organism>
<accession>A0A2P5WNW1</accession>